<evidence type="ECO:0000313" key="10">
    <source>
        <dbReference type="Proteomes" id="UP000324800"/>
    </source>
</evidence>
<keyword evidence="6" id="KW-0963">Cytoplasm</keyword>
<keyword evidence="6" id="KW-0931">ER-Golgi transport</keyword>
<proteinExistence type="inferred from homology"/>
<dbReference type="InterPro" id="IPR037364">
    <property type="entry name" value="Sec23"/>
</dbReference>
<keyword evidence="6" id="KW-0813">Transport</keyword>
<dbReference type="InterPro" id="IPR036180">
    <property type="entry name" value="Gelsolin-like_dom_sf"/>
</dbReference>
<dbReference type="FunFam" id="3.40.20.10:FF:000041">
    <property type="entry name" value="Protein transport protein SEC23"/>
    <property type="match status" value="1"/>
</dbReference>
<dbReference type="GO" id="GO:0005096">
    <property type="term" value="F:GTPase activator activity"/>
    <property type="evidence" value="ECO:0007669"/>
    <property type="project" value="TreeGrafter"/>
</dbReference>
<dbReference type="InterPro" id="IPR036175">
    <property type="entry name" value="Sec23/24_helical_dom_sf"/>
</dbReference>
<feature type="domain" description="Sec23/Sec24 helical" evidence="8">
    <location>
        <begin position="52"/>
        <end position="150"/>
    </location>
</feature>
<dbReference type="InterPro" id="IPR029006">
    <property type="entry name" value="ADF-H/Gelsolin-like_dom_sf"/>
</dbReference>
<dbReference type="GO" id="GO:0000139">
    <property type="term" value="C:Golgi membrane"/>
    <property type="evidence" value="ECO:0007669"/>
    <property type="project" value="UniProtKB-SubCell"/>
</dbReference>
<dbReference type="OrthoDB" id="10256289at2759"/>
<dbReference type="GO" id="GO:0005789">
    <property type="term" value="C:endoplasmic reticulum membrane"/>
    <property type="evidence" value="ECO:0007669"/>
    <property type="project" value="UniProtKB-SubCell"/>
</dbReference>
<keyword evidence="6" id="KW-0472">Membrane</keyword>
<reference evidence="9 10" key="1">
    <citation type="submission" date="2019-03" db="EMBL/GenBank/DDBJ databases">
        <title>Single cell metagenomics reveals metabolic interactions within the superorganism composed of flagellate Streblomastix strix and complex community of Bacteroidetes bacteria on its surface.</title>
        <authorList>
            <person name="Treitli S.C."/>
            <person name="Kolisko M."/>
            <person name="Husnik F."/>
            <person name="Keeling P."/>
            <person name="Hampl V."/>
        </authorList>
    </citation>
    <scope>NUCLEOTIDE SEQUENCE [LARGE SCALE GENOMIC DNA]</scope>
    <source>
        <strain evidence="9">ST1C</strain>
    </source>
</reference>
<dbReference type="EMBL" id="SNRW01006914">
    <property type="protein sequence ID" value="KAA6382197.1"/>
    <property type="molecule type" value="Genomic_DNA"/>
</dbReference>
<protein>
    <recommendedName>
        <fullName evidence="3 6">Protein transport protein SEC23</fullName>
    </recommendedName>
</protein>
<comment type="function">
    <text evidence="5 6">Component of the coat protein complex II (COPII) which promotes the formation of transport vesicles from the endoplasmic reticulum (ER). The coat has two main functions, the physical deformation of the endoplasmic reticulum membrane into vesicles and the selection of cargo molecules.</text>
</comment>
<dbReference type="PANTHER" id="PTHR11141:SF0">
    <property type="entry name" value="PROTEIN TRANSPORT PROTEIN SEC23"/>
    <property type="match status" value="1"/>
</dbReference>
<feature type="domain" description="Gelsolin-like" evidence="7">
    <location>
        <begin position="166"/>
        <end position="250"/>
    </location>
</feature>
<keyword evidence="6" id="KW-0479">Metal-binding</keyword>
<gene>
    <name evidence="9" type="ORF">EZS28_022274</name>
</gene>
<evidence type="ECO:0000256" key="3">
    <source>
        <dbReference type="ARBA" id="ARBA00021212"/>
    </source>
</evidence>
<dbReference type="GO" id="GO:0070971">
    <property type="term" value="C:endoplasmic reticulum exit site"/>
    <property type="evidence" value="ECO:0007669"/>
    <property type="project" value="TreeGrafter"/>
</dbReference>
<evidence type="ECO:0000256" key="6">
    <source>
        <dbReference type="RuleBase" id="RU365030"/>
    </source>
</evidence>
<dbReference type="Pfam" id="PF00626">
    <property type="entry name" value="Gelsolin"/>
    <property type="match status" value="1"/>
</dbReference>
<name>A0A5J4VHT1_9EUKA</name>
<evidence type="ECO:0000259" key="8">
    <source>
        <dbReference type="Pfam" id="PF04815"/>
    </source>
</evidence>
<dbReference type="SUPFAM" id="SSF81811">
    <property type="entry name" value="Helical domain of Sec23/24"/>
    <property type="match status" value="1"/>
</dbReference>
<dbReference type="PANTHER" id="PTHR11141">
    <property type="entry name" value="PROTEIN TRANSPORT PROTEIN SEC23"/>
    <property type="match status" value="1"/>
</dbReference>
<dbReference type="Gene3D" id="3.40.20.10">
    <property type="entry name" value="Severin"/>
    <property type="match status" value="1"/>
</dbReference>
<comment type="caution">
    <text evidence="9">The sequence shown here is derived from an EMBL/GenBank/DDBJ whole genome shotgun (WGS) entry which is preliminary data.</text>
</comment>
<dbReference type="InterPro" id="IPR006900">
    <property type="entry name" value="Sec23/24_helical_dom"/>
</dbReference>
<evidence type="ECO:0000259" key="7">
    <source>
        <dbReference type="Pfam" id="PF00626"/>
    </source>
</evidence>
<dbReference type="SUPFAM" id="SSF82754">
    <property type="entry name" value="C-terminal, gelsolin-like domain of Sec23/24"/>
    <property type="match status" value="1"/>
</dbReference>
<keyword evidence="6" id="KW-0653">Protein transport</keyword>
<dbReference type="GO" id="GO:0046872">
    <property type="term" value="F:metal ion binding"/>
    <property type="evidence" value="ECO:0007669"/>
    <property type="project" value="UniProtKB-KW"/>
</dbReference>
<organism evidence="9 10">
    <name type="scientific">Streblomastix strix</name>
    <dbReference type="NCBI Taxonomy" id="222440"/>
    <lineage>
        <taxon>Eukaryota</taxon>
        <taxon>Metamonada</taxon>
        <taxon>Preaxostyla</taxon>
        <taxon>Oxymonadida</taxon>
        <taxon>Streblomastigidae</taxon>
        <taxon>Streblomastix</taxon>
    </lineage>
</organism>
<evidence type="ECO:0000256" key="1">
    <source>
        <dbReference type="ARBA" id="ARBA00004255"/>
    </source>
</evidence>
<dbReference type="SUPFAM" id="SSF81995">
    <property type="entry name" value="beta-sandwich domain of Sec23/24"/>
    <property type="match status" value="1"/>
</dbReference>
<comment type="similarity">
    <text evidence="2 6">Belongs to the SEC23/SEC24 family. SEC23 subfamily.</text>
</comment>
<dbReference type="Gene3D" id="1.20.120.730">
    <property type="entry name" value="Sec23/Sec24 helical domain"/>
    <property type="match status" value="1"/>
</dbReference>
<evidence type="ECO:0000256" key="2">
    <source>
        <dbReference type="ARBA" id="ARBA00009210"/>
    </source>
</evidence>
<dbReference type="Proteomes" id="UP000324800">
    <property type="component" value="Unassembled WGS sequence"/>
</dbReference>
<dbReference type="GO" id="GO:0030127">
    <property type="term" value="C:COPII vesicle coat"/>
    <property type="evidence" value="ECO:0007669"/>
    <property type="project" value="InterPro"/>
</dbReference>
<dbReference type="Pfam" id="PF04815">
    <property type="entry name" value="Sec23_helical"/>
    <property type="match status" value="1"/>
</dbReference>
<keyword evidence="6" id="KW-0256">Endoplasmic reticulum</keyword>
<evidence type="ECO:0000313" key="9">
    <source>
        <dbReference type="EMBL" id="KAA6382197.1"/>
    </source>
</evidence>
<dbReference type="GO" id="GO:0090110">
    <property type="term" value="P:COPII-coated vesicle cargo loading"/>
    <property type="evidence" value="ECO:0007669"/>
    <property type="project" value="TreeGrafter"/>
</dbReference>
<evidence type="ECO:0000256" key="4">
    <source>
        <dbReference type="ARBA" id="ARBA00023034"/>
    </source>
</evidence>
<comment type="subcellular location">
    <subcellularLocation>
        <location evidence="6">Cytoplasmic vesicle</location>
        <location evidence="6">COPII-coated vesicle membrane</location>
        <topology evidence="6">Peripheral membrane protein</topology>
        <orientation evidence="6">Cytoplasmic side</orientation>
    </subcellularLocation>
    <subcellularLocation>
        <location evidence="6">Endoplasmic reticulum membrane</location>
        <topology evidence="6">Peripheral membrane protein</topology>
        <orientation evidence="6">Cytoplasmic side</orientation>
    </subcellularLocation>
    <subcellularLocation>
        <location evidence="1">Golgi apparatus membrane</location>
        <topology evidence="1">Peripheral membrane protein</topology>
        <orientation evidence="1">Cytoplasmic side</orientation>
    </subcellularLocation>
</comment>
<evidence type="ECO:0000256" key="5">
    <source>
        <dbReference type="ARBA" id="ARBA00025471"/>
    </source>
</evidence>
<dbReference type="InterPro" id="IPR007123">
    <property type="entry name" value="Gelsolin-like_dom"/>
</dbReference>
<accession>A0A5J4VHT1</accession>
<dbReference type="GO" id="GO:0006886">
    <property type="term" value="P:intracellular protein transport"/>
    <property type="evidence" value="ECO:0007669"/>
    <property type="project" value="InterPro"/>
</dbReference>
<feature type="non-terminal residue" evidence="9">
    <location>
        <position position="1"/>
    </location>
</feature>
<keyword evidence="6" id="KW-0968">Cytoplasmic vesicle</keyword>
<sequence>DKEIVNVNTSEVIQFETRYKLPNGRQIFRVSTLDFRWATQERNFAELVFGFDSDATSALISRLTIERALNYDPFDATKVIDRMIIRMSQHFGNFRMSQPDTFKLPPPMQRFPASMFHLRRSRFMRLFNHTPDETAFFRFALRHETTGNMMTMIEPILLSYGLERPPERKPLDVASIQPDTVLLLDCYFRLIIQHGTSIAAWREQGLHLQEDYKHVKKVLEDPIAHAQQILSDRFPAPFVLVCDQGSSQSRYLLAQLNPSSVIKSGDGKAAGVQHRNEGPEDETMLISDDVSYESFFAHLRQIVTTPRQ</sequence>
<keyword evidence="6" id="KW-0862">Zinc</keyword>
<keyword evidence="4" id="KW-0333">Golgi apparatus</keyword>
<dbReference type="AlphaFoldDB" id="A0A5J4VHT1"/>